<keyword evidence="1" id="KW-0472">Membrane</keyword>
<accession>A0A0D2KF84</accession>
<gene>
    <name evidence="2" type="ORF">HYPSUDRAFT_50009</name>
</gene>
<evidence type="ECO:0000256" key="1">
    <source>
        <dbReference type="SAM" id="Phobius"/>
    </source>
</evidence>
<dbReference type="Proteomes" id="UP000054270">
    <property type="component" value="Unassembled WGS sequence"/>
</dbReference>
<dbReference type="EMBL" id="KN817788">
    <property type="protein sequence ID" value="KJA13092.1"/>
    <property type="molecule type" value="Genomic_DNA"/>
</dbReference>
<feature type="transmembrane region" description="Helical" evidence="1">
    <location>
        <begin position="334"/>
        <end position="357"/>
    </location>
</feature>
<sequence>MQKKLFKNGWFARVFNKKLQDVFDSRLMQTCSRIAPPLPSPLSAPLWHLNGEMVYLRDQVINLLELQHTCITGITARGDLNIAAAFIFTQIAFLTHFDDPFLREHVEEMAPSFIDWYRWIMGKKIGLTKAVRDYRESRSIFAHTPTETAWRYKAEASERKVPLRPLDGYIQIDFFSNLERGRYRSGVLPAPDFTTFEAVYNPSGVDLRPVREKLGIESLAIIANKGPFRPTFELAREDQLSLMATLDLTKEFTQPIRIFEPRVANATRAARAVRVPVYLVCVFIAAIARLLCGTPSRDIAYLSVLYGAPFARAYASAGRVTSAARTRVWNGAQLFFRCVLALCVAPLMALVAGARVAGTGVSLALGLDMKGWLVAGAICWFTAAEIHSCTH</sequence>
<keyword evidence="1" id="KW-1133">Transmembrane helix</keyword>
<organism evidence="2 3">
    <name type="scientific">Hypholoma sublateritium (strain FD-334 SS-4)</name>
    <dbReference type="NCBI Taxonomy" id="945553"/>
    <lineage>
        <taxon>Eukaryota</taxon>
        <taxon>Fungi</taxon>
        <taxon>Dikarya</taxon>
        <taxon>Basidiomycota</taxon>
        <taxon>Agaricomycotina</taxon>
        <taxon>Agaricomycetes</taxon>
        <taxon>Agaricomycetidae</taxon>
        <taxon>Agaricales</taxon>
        <taxon>Agaricineae</taxon>
        <taxon>Strophariaceae</taxon>
        <taxon>Hypholoma</taxon>
    </lineage>
</organism>
<evidence type="ECO:0000313" key="3">
    <source>
        <dbReference type="Proteomes" id="UP000054270"/>
    </source>
</evidence>
<reference evidence="3" key="1">
    <citation type="submission" date="2014-04" db="EMBL/GenBank/DDBJ databases">
        <title>Evolutionary Origins and Diversification of the Mycorrhizal Mutualists.</title>
        <authorList>
            <consortium name="DOE Joint Genome Institute"/>
            <consortium name="Mycorrhizal Genomics Consortium"/>
            <person name="Kohler A."/>
            <person name="Kuo A."/>
            <person name="Nagy L.G."/>
            <person name="Floudas D."/>
            <person name="Copeland A."/>
            <person name="Barry K.W."/>
            <person name="Cichocki N."/>
            <person name="Veneault-Fourrey C."/>
            <person name="LaButti K."/>
            <person name="Lindquist E.A."/>
            <person name="Lipzen A."/>
            <person name="Lundell T."/>
            <person name="Morin E."/>
            <person name="Murat C."/>
            <person name="Riley R."/>
            <person name="Ohm R."/>
            <person name="Sun H."/>
            <person name="Tunlid A."/>
            <person name="Henrissat B."/>
            <person name="Grigoriev I.V."/>
            <person name="Hibbett D.S."/>
            <person name="Martin F."/>
        </authorList>
    </citation>
    <scope>NUCLEOTIDE SEQUENCE [LARGE SCALE GENOMIC DNA]</scope>
    <source>
        <strain evidence="3">FD-334 SS-4</strain>
    </source>
</reference>
<evidence type="ECO:0000313" key="2">
    <source>
        <dbReference type="EMBL" id="KJA13092.1"/>
    </source>
</evidence>
<name>A0A0D2KF84_HYPSF</name>
<keyword evidence="1" id="KW-0812">Transmembrane</keyword>
<feature type="transmembrane region" description="Helical" evidence="1">
    <location>
        <begin position="369"/>
        <end position="386"/>
    </location>
</feature>
<protein>
    <submittedName>
        <fullName evidence="2">Uncharacterized protein</fullName>
    </submittedName>
</protein>
<dbReference type="OrthoDB" id="3067335at2759"/>
<proteinExistence type="predicted"/>
<feature type="transmembrane region" description="Helical" evidence="1">
    <location>
        <begin position="275"/>
        <end position="292"/>
    </location>
</feature>
<keyword evidence="3" id="KW-1185">Reference proteome</keyword>
<dbReference type="AlphaFoldDB" id="A0A0D2KF84"/>